<gene>
    <name evidence="7" type="ORF">I6H45_08905</name>
</gene>
<evidence type="ECO:0000259" key="6">
    <source>
        <dbReference type="Pfam" id="PF05154"/>
    </source>
</evidence>
<dbReference type="KEGG" id="avg:I6H45_08905"/>
<comment type="subcellular location">
    <subcellularLocation>
        <location evidence="1">Membrane</location>
        <topology evidence="1">Multi-pass membrane protein</topology>
    </subcellularLocation>
</comment>
<dbReference type="InterPro" id="IPR007829">
    <property type="entry name" value="TM2"/>
</dbReference>
<evidence type="ECO:0000313" key="8">
    <source>
        <dbReference type="Proteomes" id="UP000595276"/>
    </source>
</evidence>
<organism evidence="7 8">
    <name type="scientific">Anaerococcus vaginalis</name>
    <dbReference type="NCBI Taxonomy" id="33037"/>
    <lineage>
        <taxon>Bacteria</taxon>
        <taxon>Bacillati</taxon>
        <taxon>Bacillota</taxon>
        <taxon>Tissierellia</taxon>
        <taxon>Tissierellales</taxon>
        <taxon>Peptoniphilaceae</taxon>
        <taxon>Anaerococcus</taxon>
    </lineage>
</organism>
<reference evidence="7 8" key="1">
    <citation type="submission" date="2020-12" db="EMBL/GenBank/DDBJ databases">
        <title>FDA dAtabase for Regulatory Grade micrObial Sequences (FDA-ARGOS): Supporting development and validation of Infectious Disease Dx tests.</title>
        <authorList>
            <person name="Sproer C."/>
            <person name="Gronow S."/>
            <person name="Severitt S."/>
            <person name="Schroder I."/>
            <person name="Tallon L."/>
            <person name="Sadzewicz L."/>
            <person name="Zhao X."/>
            <person name="Boylan J."/>
            <person name="Ott S."/>
            <person name="Bowen H."/>
            <person name="Vavikolanu K."/>
            <person name="Mehta A."/>
            <person name="Aluvathingal J."/>
            <person name="Nadendla S."/>
            <person name="Lowell S."/>
            <person name="Myers T."/>
            <person name="Yan Y."/>
            <person name="Sichtig H."/>
        </authorList>
    </citation>
    <scope>NUCLEOTIDE SEQUENCE [LARGE SCALE GENOMIC DNA]</scope>
    <source>
        <strain evidence="7 8">FDAARGOS_988</strain>
    </source>
</reference>
<proteinExistence type="predicted"/>
<evidence type="ECO:0000256" key="3">
    <source>
        <dbReference type="ARBA" id="ARBA00022989"/>
    </source>
</evidence>
<sequence length="73" mass="8162">MNSYNKRPVNKVAYVLLAFFLGGIGAHKFYSGKIGTGIAYLIFSWTFIPSIIAFVEFIIALTKTSDEYGNIYV</sequence>
<feature type="transmembrane region" description="Helical" evidence="5">
    <location>
        <begin position="12"/>
        <end position="31"/>
    </location>
</feature>
<keyword evidence="4 5" id="KW-0472">Membrane</keyword>
<dbReference type="GO" id="GO:0016020">
    <property type="term" value="C:membrane"/>
    <property type="evidence" value="ECO:0007669"/>
    <property type="project" value="UniProtKB-SubCell"/>
</dbReference>
<dbReference type="AlphaFoldDB" id="A0A7T4F2V4"/>
<keyword evidence="2 5" id="KW-0812">Transmembrane</keyword>
<evidence type="ECO:0000313" key="7">
    <source>
        <dbReference type="EMBL" id="QQB62802.1"/>
    </source>
</evidence>
<evidence type="ECO:0000256" key="4">
    <source>
        <dbReference type="ARBA" id="ARBA00023136"/>
    </source>
</evidence>
<name>A0A7T4F2V4_9FIRM</name>
<dbReference type="Pfam" id="PF05154">
    <property type="entry name" value="TM2"/>
    <property type="match status" value="1"/>
</dbReference>
<keyword evidence="3 5" id="KW-1133">Transmembrane helix</keyword>
<evidence type="ECO:0000256" key="2">
    <source>
        <dbReference type="ARBA" id="ARBA00022692"/>
    </source>
</evidence>
<protein>
    <submittedName>
        <fullName evidence="7">TM2 domain-containing protein</fullName>
    </submittedName>
</protein>
<evidence type="ECO:0000256" key="5">
    <source>
        <dbReference type="SAM" id="Phobius"/>
    </source>
</evidence>
<feature type="domain" description="TM2" evidence="6">
    <location>
        <begin position="8"/>
        <end position="58"/>
    </location>
</feature>
<dbReference type="EMBL" id="CP066014">
    <property type="protein sequence ID" value="QQB62802.1"/>
    <property type="molecule type" value="Genomic_DNA"/>
</dbReference>
<dbReference type="Proteomes" id="UP000595276">
    <property type="component" value="Chromosome"/>
</dbReference>
<evidence type="ECO:0000256" key="1">
    <source>
        <dbReference type="ARBA" id="ARBA00004141"/>
    </source>
</evidence>
<feature type="transmembrane region" description="Helical" evidence="5">
    <location>
        <begin position="37"/>
        <end position="61"/>
    </location>
</feature>
<accession>A0A7T4F2V4</accession>